<dbReference type="Proteomes" id="UP000588098">
    <property type="component" value="Unassembled WGS sequence"/>
</dbReference>
<accession>A0A7W9V3A7</accession>
<dbReference type="RefSeq" id="WP_184579227.1">
    <property type="nucleotide sequence ID" value="NZ_JACHJL010000026.1"/>
</dbReference>
<evidence type="ECO:0000313" key="2">
    <source>
        <dbReference type="Proteomes" id="UP000588098"/>
    </source>
</evidence>
<sequence length="111" mass="12275">MAGMQQSEAGATQNGIQALEQAFTGVQNCRQDVENMKFNLASGLKGSVGKEYRDLLQQWDEQAEIISINVRDMVETLTETLRTQGHTETTSNDSIRQAYSQSQSVFDALKG</sequence>
<name>A0A7W9V3A7_9ACTN</name>
<gene>
    <name evidence="1" type="ORF">FHS42_006800</name>
</gene>
<keyword evidence="2" id="KW-1185">Reference proteome</keyword>
<comment type="caution">
    <text evidence="1">The sequence shown here is derived from an EMBL/GenBank/DDBJ whole genome shotgun (WGS) entry which is preliminary data.</text>
</comment>
<proteinExistence type="predicted"/>
<dbReference type="SUPFAM" id="SSF140453">
    <property type="entry name" value="EsxAB dimer-like"/>
    <property type="match status" value="1"/>
</dbReference>
<dbReference type="AlphaFoldDB" id="A0A7W9V3A7"/>
<reference evidence="1 2" key="1">
    <citation type="submission" date="2020-08" db="EMBL/GenBank/DDBJ databases">
        <title>Genomic Encyclopedia of Type Strains, Phase III (KMG-III): the genomes of soil and plant-associated and newly described type strains.</title>
        <authorList>
            <person name="Whitman W."/>
        </authorList>
    </citation>
    <scope>NUCLEOTIDE SEQUENCE [LARGE SCALE GENOMIC DNA]</scope>
    <source>
        <strain evidence="1 2">CECT 8305</strain>
    </source>
</reference>
<protein>
    <submittedName>
        <fullName evidence="1">Early secretory antigenic target protein ESAT-6</fullName>
    </submittedName>
</protein>
<organism evidence="1 2">
    <name type="scientific">Streptomyces zagrosensis</name>
    <dbReference type="NCBI Taxonomy" id="1042984"/>
    <lineage>
        <taxon>Bacteria</taxon>
        <taxon>Bacillati</taxon>
        <taxon>Actinomycetota</taxon>
        <taxon>Actinomycetes</taxon>
        <taxon>Kitasatosporales</taxon>
        <taxon>Streptomycetaceae</taxon>
        <taxon>Streptomyces</taxon>
    </lineage>
</organism>
<evidence type="ECO:0000313" key="1">
    <source>
        <dbReference type="EMBL" id="MBB5939704.1"/>
    </source>
</evidence>
<dbReference type="EMBL" id="JACHJL010000026">
    <property type="protein sequence ID" value="MBB5939704.1"/>
    <property type="molecule type" value="Genomic_DNA"/>
</dbReference>
<dbReference type="InterPro" id="IPR036689">
    <property type="entry name" value="ESAT-6-like_sf"/>
</dbReference>